<evidence type="ECO:0000313" key="1">
    <source>
        <dbReference type="EMBL" id="ORB63350.1"/>
    </source>
</evidence>
<evidence type="ECO:0000313" key="2">
    <source>
        <dbReference type="Proteomes" id="UP000192411"/>
    </source>
</evidence>
<dbReference type="STRING" id="75922.BST47_19530"/>
<keyword evidence="2" id="KW-1185">Reference proteome</keyword>
<organism evidence="1 2">
    <name type="scientific">Mycolicibacterium tusciae</name>
    <dbReference type="NCBI Taxonomy" id="75922"/>
    <lineage>
        <taxon>Bacteria</taxon>
        <taxon>Bacillati</taxon>
        <taxon>Actinomycetota</taxon>
        <taxon>Actinomycetes</taxon>
        <taxon>Mycobacteriales</taxon>
        <taxon>Mycobacteriaceae</taxon>
        <taxon>Mycolicibacterium</taxon>
    </lineage>
</organism>
<protein>
    <submittedName>
        <fullName evidence="1">RNA polymerase subunit sigma-70</fullName>
    </submittedName>
</protein>
<dbReference type="AlphaFoldDB" id="A0A1X0JL72"/>
<dbReference type="EMBL" id="MVIM01000011">
    <property type="protein sequence ID" value="ORB63350.1"/>
    <property type="molecule type" value="Genomic_DNA"/>
</dbReference>
<dbReference type="Pfam" id="PF16264">
    <property type="entry name" value="SatD"/>
    <property type="match status" value="1"/>
</dbReference>
<sequence>MAMMEVSASSDVRATIIGDVVGSRRVSDRTAQHRALNQALRDIGAGAIDPPAFTVGDEFQGSYRSVGAAIDAALSIRLAVATHIDVRFGIGWGAVSVLDPERGIQDGPGWWAAREAIEWTAAAQRQPGLAMVRTSFRVNGVDRTDADAINAALLCRDHLLGSLDDRSIRIVKGLLTNQTKKDIAAAEGISASAVSQRAGRDGLDLIVVASQYLRGVP</sequence>
<name>A0A1X0JL72_9MYCO</name>
<comment type="caution">
    <text evidence="1">The sequence shown here is derived from an EMBL/GenBank/DDBJ whole genome shotgun (WGS) entry which is preliminary data.</text>
</comment>
<dbReference type="Proteomes" id="UP000192411">
    <property type="component" value="Unassembled WGS sequence"/>
</dbReference>
<proteinExistence type="predicted"/>
<gene>
    <name evidence="1" type="ORF">BST47_19530</name>
</gene>
<dbReference type="InterPro" id="IPR032580">
    <property type="entry name" value="SatD"/>
</dbReference>
<accession>A0A1X0JL72</accession>
<dbReference type="OrthoDB" id="4711815at2"/>
<reference evidence="1 2" key="1">
    <citation type="submission" date="2017-02" db="EMBL/GenBank/DDBJ databases">
        <title>The new phylogeny of genus Mycobacterium.</title>
        <authorList>
            <person name="Tortoli E."/>
            <person name="Trovato A."/>
            <person name="Cirillo D.M."/>
        </authorList>
    </citation>
    <scope>NUCLEOTIDE SEQUENCE [LARGE SCALE GENOMIC DNA]</scope>
    <source>
        <strain evidence="1 2">DSM 44338</strain>
    </source>
</reference>